<dbReference type="OrthoDB" id="407410at2759"/>
<evidence type="ECO:0000256" key="2">
    <source>
        <dbReference type="ARBA" id="ARBA00022448"/>
    </source>
</evidence>
<evidence type="ECO:0000256" key="4">
    <source>
        <dbReference type="ARBA" id="ARBA00022538"/>
    </source>
</evidence>
<feature type="transmembrane region" description="Helical" evidence="12">
    <location>
        <begin position="469"/>
        <end position="492"/>
    </location>
</feature>
<evidence type="ECO:0000313" key="14">
    <source>
        <dbReference type="EMBL" id="KAF7801435.1"/>
    </source>
</evidence>
<dbReference type="Pfam" id="PF01699">
    <property type="entry name" value="Na_Ca_ex"/>
    <property type="match status" value="2"/>
</dbReference>
<dbReference type="GO" id="GO:0006813">
    <property type="term" value="P:potassium ion transport"/>
    <property type="evidence" value="ECO:0007669"/>
    <property type="project" value="UniProtKB-KW"/>
</dbReference>
<dbReference type="GO" id="GO:0006814">
    <property type="term" value="P:sodium ion transport"/>
    <property type="evidence" value="ECO:0007669"/>
    <property type="project" value="UniProtKB-KW"/>
</dbReference>
<name>A0A834SF92_9FABA</name>
<feature type="transmembrane region" description="Helical" evidence="12">
    <location>
        <begin position="269"/>
        <end position="291"/>
    </location>
</feature>
<dbReference type="InterPro" id="IPR004837">
    <property type="entry name" value="NaCa_Exmemb"/>
</dbReference>
<keyword evidence="5 12" id="KW-0812">Transmembrane</keyword>
<feature type="transmembrane region" description="Helical" evidence="12">
    <location>
        <begin position="444"/>
        <end position="463"/>
    </location>
</feature>
<evidence type="ECO:0000256" key="10">
    <source>
        <dbReference type="ARBA" id="ARBA00023201"/>
    </source>
</evidence>
<feature type="transmembrane region" description="Helical" evidence="12">
    <location>
        <begin position="133"/>
        <end position="150"/>
    </location>
</feature>
<evidence type="ECO:0000256" key="7">
    <source>
        <dbReference type="ARBA" id="ARBA00022989"/>
    </source>
</evidence>
<keyword evidence="15" id="KW-1185">Reference proteome</keyword>
<keyword evidence="10" id="KW-0739">Sodium transport</keyword>
<feature type="transmembrane region" description="Helical" evidence="12">
    <location>
        <begin position="513"/>
        <end position="542"/>
    </location>
</feature>
<dbReference type="AlphaFoldDB" id="A0A834SF92"/>
<dbReference type="PANTHER" id="PTHR12266">
    <property type="entry name" value="NA+/CA2+ K+ INDEPENDENT EXCHANGER"/>
    <property type="match status" value="1"/>
</dbReference>
<evidence type="ECO:0000256" key="9">
    <source>
        <dbReference type="ARBA" id="ARBA00023136"/>
    </source>
</evidence>
<sequence>MCPNSITSSEQRNQECKGLTCLSPTGIFTEYGWGANCGAESETSGSTEAPLILNRGRLWLENRKDREPNLHFLDATEQLGNRNRLEECLEGKNLSDYTSKCSYAKTHYLQCNSSRGYINYFQIFYCNFGQSPILGYALLLLWLLVLFYLLGDTASNYFCHSLEGLSSILKLSPTIAGVTLLSLGNGASDVFASVISFTRSTNNGGDVGLNSILGGAFFISSVVMGIISTLISPKQIEVDKFSFIRDVIFFLFSLFILLVIIYIGEINLWGSICFLSIYFFYVCAVSAPHLINKIQNKKKKKKEYSVVLDLDMAESGGIPLLSYVGDDDEKQKPNISAEKEVGFGSNCYYYYYFCRFLKILELPLSLPRRLTIPIVSEEKWSKPYAVISVILAPIMMAFLCNTQRENVDLKTNLVTYLSSSLIGFILGYIASVTTKSSNPPRNCLFPWLAGGFAMSVIWTYITAMELVSLLYSLGNIIGVSPSILGLTVLAWGNSLGDLIANSAMAMKGGPDGAQIAISGCYAGPLFNTVMGLGLPFVLSAWYEYPNSYVIPKDSSLYLTLLFLIVGLLWALVILPMKNMTLDKSLGAGLLTIYLCFLFIRIAMAIGVLKL</sequence>
<evidence type="ECO:0000256" key="11">
    <source>
        <dbReference type="ARBA" id="ARBA00038187"/>
    </source>
</evidence>
<evidence type="ECO:0000313" key="15">
    <source>
        <dbReference type="Proteomes" id="UP000634136"/>
    </source>
</evidence>
<feature type="transmembrane region" description="Helical" evidence="12">
    <location>
        <begin position="207"/>
        <end position="231"/>
    </location>
</feature>
<keyword evidence="6" id="KW-0630">Potassium</keyword>
<proteinExistence type="inferred from homology"/>
<comment type="similarity">
    <text evidence="11">Belongs to the Ca(2+):cation antiporter (CaCA) (TC 2.A.19) family. Cation/calcium exchanger (CCX) subfamily.</text>
</comment>
<keyword evidence="4" id="KW-0633">Potassium transport</keyword>
<evidence type="ECO:0000256" key="8">
    <source>
        <dbReference type="ARBA" id="ARBA00023053"/>
    </source>
</evidence>
<evidence type="ECO:0000259" key="13">
    <source>
        <dbReference type="Pfam" id="PF01699"/>
    </source>
</evidence>
<evidence type="ECO:0000256" key="6">
    <source>
        <dbReference type="ARBA" id="ARBA00022958"/>
    </source>
</evidence>
<keyword evidence="2" id="KW-0813">Transport</keyword>
<dbReference type="InterPro" id="IPR044880">
    <property type="entry name" value="NCX_ion-bd_dom_sf"/>
</dbReference>
<dbReference type="InterPro" id="IPR051359">
    <property type="entry name" value="CaCA_antiporter"/>
</dbReference>
<feature type="transmembrane region" description="Helical" evidence="12">
    <location>
        <begin position="171"/>
        <end position="195"/>
    </location>
</feature>
<feature type="domain" description="Sodium/calcium exchanger membrane region" evidence="13">
    <location>
        <begin position="140"/>
        <end position="285"/>
    </location>
</feature>
<gene>
    <name evidence="14" type="ORF">G2W53_040546</name>
</gene>
<keyword evidence="7 12" id="KW-1133">Transmembrane helix</keyword>
<dbReference type="GO" id="GO:0015297">
    <property type="term" value="F:antiporter activity"/>
    <property type="evidence" value="ECO:0007669"/>
    <property type="project" value="UniProtKB-KW"/>
</dbReference>
<evidence type="ECO:0000256" key="3">
    <source>
        <dbReference type="ARBA" id="ARBA00022449"/>
    </source>
</evidence>
<dbReference type="Proteomes" id="UP000634136">
    <property type="component" value="Unassembled WGS sequence"/>
</dbReference>
<feature type="transmembrane region" description="Helical" evidence="12">
    <location>
        <begin position="243"/>
        <end position="263"/>
    </location>
</feature>
<feature type="transmembrane region" description="Helical" evidence="12">
    <location>
        <begin position="413"/>
        <end position="432"/>
    </location>
</feature>
<keyword evidence="8" id="KW-0915">Sodium</keyword>
<feature type="transmembrane region" description="Helical" evidence="12">
    <location>
        <begin position="554"/>
        <end position="574"/>
    </location>
</feature>
<dbReference type="Gene3D" id="1.20.1420.30">
    <property type="entry name" value="NCX, central ion-binding region"/>
    <property type="match status" value="2"/>
</dbReference>
<feature type="transmembrane region" description="Helical" evidence="12">
    <location>
        <begin position="384"/>
        <end position="401"/>
    </location>
</feature>
<comment type="caution">
    <text evidence="14">The sequence shown here is derived from an EMBL/GenBank/DDBJ whole genome shotgun (WGS) entry which is preliminary data.</text>
</comment>
<feature type="transmembrane region" description="Helical" evidence="12">
    <location>
        <begin position="586"/>
        <end position="608"/>
    </location>
</feature>
<reference evidence="14" key="1">
    <citation type="submission" date="2020-09" db="EMBL/GenBank/DDBJ databases">
        <title>Genome-Enabled Discovery of Anthraquinone Biosynthesis in Senna tora.</title>
        <authorList>
            <person name="Kang S.-H."/>
            <person name="Pandey R.P."/>
            <person name="Lee C.-M."/>
            <person name="Sim J.-S."/>
            <person name="Jeong J.-T."/>
            <person name="Choi B.-S."/>
            <person name="Jung M."/>
            <person name="Ginzburg D."/>
            <person name="Zhao K."/>
            <person name="Won S.Y."/>
            <person name="Oh T.-J."/>
            <person name="Yu Y."/>
            <person name="Kim N.-H."/>
            <person name="Lee O.R."/>
            <person name="Lee T.-H."/>
            <person name="Bashyal P."/>
            <person name="Kim T.-S."/>
            <person name="Lee W.-H."/>
            <person name="Kawkins C."/>
            <person name="Kim C.-K."/>
            <person name="Kim J.S."/>
            <person name="Ahn B.O."/>
            <person name="Rhee S.Y."/>
            <person name="Sohng J.K."/>
        </authorList>
    </citation>
    <scope>NUCLEOTIDE SEQUENCE</scope>
    <source>
        <tissue evidence="14">Leaf</tissue>
    </source>
</reference>
<accession>A0A834SF92</accession>
<dbReference type="GO" id="GO:0008324">
    <property type="term" value="F:monoatomic cation transmembrane transporter activity"/>
    <property type="evidence" value="ECO:0007669"/>
    <property type="project" value="TreeGrafter"/>
</dbReference>
<dbReference type="EMBL" id="JAAIUW010000013">
    <property type="protein sequence ID" value="KAF7801435.1"/>
    <property type="molecule type" value="Genomic_DNA"/>
</dbReference>
<dbReference type="PANTHER" id="PTHR12266:SF24">
    <property type="entry name" value="CATION_CALCIUM EXCHANGER 1"/>
    <property type="match status" value="1"/>
</dbReference>
<evidence type="ECO:0000256" key="12">
    <source>
        <dbReference type="SAM" id="Phobius"/>
    </source>
</evidence>
<organism evidence="14 15">
    <name type="scientific">Senna tora</name>
    <dbReference type="NCBI Taxonomy" id="362788"/>
    <lineage>
        <taxon>Eukaryota</taxon>
        <taxon>Viridiplantae</taxon>
        <taxon>Streptophyta</taxon>
        <taxon>Embryophyta</taxon>
        <taxon>Tracheophyta</taxon>
        <taxon>Spermatophyta</taxon>
        <taxon>Magnoliopsida</taxon>
        <taxon>eudicotyledons</taxon>
        <taxon>Gunneridae</taxon>
        <taxon>Pentapetalae</taxon>
        <taxon>rosids</taxon>
        <taxon>fabids</taxon>
        <taxon>Fabales</taxon>
        <taxon>Fabaceae</taxon>
        <taxon>Caesalpinioideae</taxon>
        <taxon>Cassia clade</taxon>
        <taxon>Senna</taxon>
    </lineage>
</organism>
<feature type="domain" description="Sodium/calcium exchanger membrane region" evidence="13">
    <location>
        <begin position="448"/>
        <end position="601"/>
    </location>
</feature>
<keyword evidence="10" id="KW-0406">Ion transport</keyword>
<evidence type="ECO:0000256" key="5">
    <source>
        <dbReference type="ARBA" id="ARBA00022692"/>
    </source>
</evidence>
<protein>
    <submittedName>
        <fullName evidence="14">Cation/calcium exchanger 1-like</fullName>
    </submittedName>
</protein>
<keyword evidence="3" id="KW-0050">Antiport</keyword>
<comment type="subcellular location">
    <subcellularLocation>
        <location evidence="1">Membrane</location>
        <topology evidence="1">Multi-pass membrane protein</topology>
    </subcellularLocation>
</comment>
<keyword evidence="9 12" id="KW-0472">Membrane</keyword>
<dbReference type="GO" id="GO:0016020">
    <property type="term" value="C:membrane"/>
    <property type="evidence" value="ECO:0007669"/>
    <property type="project" value="UniProtKB-SubCell"/>
</dbReference>
<evidence type="ECO:0000256" key="1">
    <source>
        <dbReference type="ARBA" id="ARBA00004141"/>
    </source>
</evidence>